<gene>
    <name evidence="4" type="ORF">DYBT9275_02330</name>
</gene>
<organism evidence="4 5">
    <name type="scientific">Dyadobacter helix</name>
    <dbReference type="NCBI Taxonomy" id="2822344"/>
    <lineage>
        <taxon>Bacteria</taxon>
        <taxon>Pseudomonadati</taxon>
        <taxon>Bacteroidota</taxon>
        <taxon>Cytophagia</taxon>
        <taxon>Cytophagales</taxon>
        <taxon>Spirosomataceae</taxon>
        <taxon>Dyadobacter</taxon>
    </lineage>
</organism>
<evidence type="ECO:0000313" key="5">
    <source>
        <dbReference type="Proteomes" id="UP000680038"/>
    </source>
</evidence>
<dbReference type="SUPFAM" id="SSF51445">
    <property type="entry name" value="(Trans)glycosidases"/>
    <property type="match status" value="1"/>
</dbReference>
<keyword evidence="1" id="KW-0378">Hydrolase</keyword>
<dbReference type="PANTHER" id="PTHR47406:SF2">
    <property type="entry name" value="ALPHA GLUCURONIDASE N-TERMINAL DOMAIN-CONTAINING PROTEIN"/>
    <property type="match status" value="1"/>
</dbReference>
<evidence type="ECO:0000313" key="4">
    <source>
        <dbReference type="EMBL" id="CAG4999865.1"/>
    </source>
</evidence>
<proteinExistence type="predicted"/>
<dbReference type="SUPFAM" id="SSF55545">
    <property type="entry name" value="beta-N-acetylhexosaminidase-like domain"/>
    <property type="match status" value="1"/>
</dbReference>
<evidence type="ECO:0000256" key="1">
    <source>
        <dbReference type="ARBA" id="ARBA00022801"/>
    </source>
</evidence>
<dbReference type="Pfam" id="PF03648">
    <property type="entry name" value="Glyco_hydro_67N"/>
    <property type="match status" value="1"/>
</dbReference>
<keyword evidence="2" id="KW-0732">Signal</keyword>
<feature type="signal peptide" evidence="2">
    <location>
        <begin position="1"/>
        <end position="28"/>
    </location>
</feature>
<dbReference type="PANTHER" id="PTHR47406">
    <property type="entry name" value="COAGULATION FACTOR 5/8 TYPE, C-TERMINAL"/>
    <property type="match status" value="1"/>
</dbReference>
<dbReference type="AlphaFoldDB" id="A0A916NBS6"/>
<sequence>MNYPTNYPSNRFRSFLAVLAIATVLLNACSKNSKLISGGKSDYKIFVSRTATAPEKNAAAELKKYLKQISGCDLEITEEVKPEEKRIYIGFKEAPLSIVKDLDTAAFGNEEFIIRSDGENLLIAGGNTRGTLYGVVSYLSDYLGCRWYTREVVKIPSRETIELSQIEDRQKPALEYRQPHYREAYDTTWALHNRLNSYNMPASLGGGYVIFPFVHTFNQLVPPEKYFGAHPEYFSEVDGKRAISQLCLTNPEVVKIAKATVFEWIKTHPEANVFSIDQNDFGGYCTCKNCKELDEKEGSQSGTLIHFVNQIADTVAKVHPAIQLQTLAYDYTEVPPKTLRPADNVMIRLCHYDYCSAHPLGKCEDHKRYIDRLEQWKKISKKITIWDYYTQFAKYLMPFPNFETVKHDVKFYADRGVVGLFAQGNNVPDNGNGEFTELRAWVFAQLMWNPELDGQKLIDEYVENVYGDASGYINAYIKLLHDQVKPESTYFSIWEEPEDVNYLGLKTIQKADSLFALAKEVSAKDTALLRRVERAYLPVVYTKLYFHSMGGTAYIEEGKLPETVAYFKKLIAANQITQIAERADWGSIQAFLTRVESADQYLTDWHIIGPFDNAERKGFATVYPPEEQFDTTQTYTGKNGAQVKWRAYSDKSLGYINFAKLFQDNKDAVSYAYRNIHADAPKTIKLGVGSNDGVRVWVNGKLVLDRLVSRTATPNDDLITVPLKKGNNSLLVKVDQTGNKWGFYLTAKP</sequence>
<dbReference type="Gene3D" id="2.60.120.260">
    <property type="entry name" value="Galactose-binding domain-like"/>
    <property type="match status" value="1"/>
</dbReference>
<dbReference type="Gene3D" id="3.30.379.10">
    <property type="entry name" value="Chitobiase/beta-hexosaminidase domain 2-like"/>
    <property type="match status" value="1"/>
</dbReference>
<dbReference type="GO" id="GO:0046559">
    <property type="term" value="F:alpha-glucuronidase activity"/>
    <property type="evidence" value="ECO:0007669"/>
    <property type="project" value="InterPro"/>
</dbReference>
<evidence type="ECO:0000259" key="3">
    <source>
        <dbReference type="Pfam" id="PF03648"/>
    </source>
</evidence>
<dbReference type="InterPro" id="IPR017853">
    <property type="entry name" value="GH"/>
</dbReference>
<dbReference type="InterPro" id="IPR029018">
    <property type="entry name" value="Hex-like_dom2"/>
</dbReference>
<dbReference type="Proteomes" id="UP000680038">
    <property type="component" value="Unassembled WGS sequence"/>
</dbReference>
<dbReference type="Pfam" id="PF16126">
    <property type="entry name" value="DUF4838"/>
    <property type="match status" value="1"/>
</dbReference>
<name>A0A916NBS6_9BACT</name>
<dbReference type="InterPro" id="IPR032287">
    <property type="entry name" value="DUF4838"/>
</dbReference>
<reference evidence="4" key="1">
    <citation type="submission" date="2021-04" db="EMBL/GenBank/DDBJ databases">
        <authorList>
            <person name="Rodrigo-Torres L."/>
            <person name="Arahal R. D."/>
            <person name="Lucena T."/>
        </authorList>
    </citation>
    <scope>NUCLEOTIDE SEQUENCE</scope>
    <source>
        <strain evidence="4">CECT 9275</strain>
    </source>
</reference>
<feature type="domain" description="Alpha glucuronidase N-terminal" evidence="3">
    <location>
        <begin position="49"/>
        <end position="138"/>
    </location>
</feature>
<evidence type="ECO:0000256" key="2">
    <source>
        <dbReference type="SAM" id="SignalP"/>
    </source>
</evidence>
<dbReference type="RefSeq" id="WP_215238974.1">
    <property type="nucleotide sequence ID" value="NZ_CAJRAF010000002.1"/>
</dbReference>
<feature type="chain" id="PRO_5037173591" description="Alpha glucuronidase N-terminal domain-containing protein" evidence="2">
    <location>
        <begin position="29"/>
        <end position="749"/>
    </location>
</feature>
<dbReference type="EMBL" id="CAJRAF010000002">
    <property type="protein sequence ID" value="CAG4999865.1"/>
    <property type="molecule type" value="Genomic_DNA"/>
</dbReference>
<comment type="caution">
    <text evidence="4">The sequence shown here is derived from an EMBL/GenBank/DDBJ whole genome shotgun (WGS) entry which is preliminary data.</text>
</comment>
<dbReference type="InterPro" id="IPR005154">
    <property type="entry name" value="Glyco_hydro_67_aGlcAse_N"/>
</dbReference>
<protein>
    <recommendedName>
        <fullName evidence="3">Alpha glucuronidase N-terminal domain-containing protein</fullName>
    </recommendedName>
</protein>
<keyword evidence="5" id="KW-1185">Reference proteome</keyword>
<accession>A0A916NBS6</accession>
<dbReference type="GO" id="GO:0045493">
    <property type="term" value="P:xylan catabolic process"/>
    <property type="evidence" value="ECO:0007669"/>
    <property type="project" value="InterPro"/>
</dbReference>